<dbReference type="FunFam" id="3.30.200.20:FF:000177">
    <property type="entry name" value="Cysteine-rich receptor-like protein kinase 2"/>
    <property type="match status" value="1"/>
</dbReference>
<evidence type="ECO:0000256" key="17">
    <source>
        <dbReference type="SAM" id="Phobius"/>
    </source>
</evidence>
<proteinExistence type="predicted"/>
<evidence type="ECO:0000256" key="14">
    <source>
        <dbReference type="ARBA" id="ARBA00023180"/>
    </source>
</evidence>
<keyword evidence="6 18" id="KW-0732">Signal</keyword>
<keyword evidence="3" id="KW-0597">Phosphoprotein</keyword>
<dbReference type="InterPro" id="IPR008271">
    <property type="entry name" value="Ser/Thr_kinase_AS"/>
</dbReference>
<evidence type="ECO:0000259" key="20">
    <source>
        <dbReference type="PROSITE" id="PS51473"/>
    </source>
</evidence>
<dbReference type="InterPro" id="IPR000719">
    <property type="entry name" value="Prot_kinase_dom"/>
</dbReference>
<keyword evidence="7" id="KW-0677">Repeat</keyword>
<reference evidence="21" key="2">
    <citation type="submission" date="2021-02" db="EMBL/GenBank/DDBJ databases">
        <authorList>
            <person name="Kimball J.A."/>
            <person name="Haas M.W."/>
            <person name="Macchietto M."/>
            <person name="Kono T."/>
            <person name="Duquette J."/>
            <person name="Shao M."/>
        </authorList>
    </citation>
    <scope>NUCLEOTIDE SEQUENCE</scope>
    <source>
        <tissue evidence="21">Fresh leaf tissue</tissue>
    </source>
</reference>
<dbReference type="CDD" id="cd23509">
    <property type="entry name" value="Gnk2-like"/>
    <property type="match status" value="2"/>
</dbReference>
<dbReference type="OrthoDB" id="675736at2759"/>
<dbReference type="Pfam" id="PF00069">
    <property type="entry name" value="Pkinase"/>
    <property type="match status" value="1"/>
</dbReference>
<dbReference type="InterPro" id="IPR017441">
    <property type="entry name" value="Protein_kinase_ATP_BS"/>
</dbReference>
<evidence type="ECO:0000256" key="6">
    <source>
        <dbReference type="ARBA" id="ARBA00022729"/>
    </source>
</evidence>
<keyword evidence="9" id="KW-0418">Kinase</keyword>
<feature type="region of interest" description="Disordered" evidence="16">
    <location>
        <begin position="269"/>
        <end position="291"/>
    </location>
</feature>
<feature type="transmembrane region" description="Helical" evidence="17">
    <location>
        <begin position="295"/>
        <end position="317"/>
    </location>
</feature>
<comment type="caution">
    <text evidence="21">The sequence shown here is derived from an EMBL/GenBank/DDBJ whole genome shotgun (WGS) entry which is preliminary data.</text>
</comment>
<keyword evidence="8 15" id="KW-0547">Nucleotide-binding</keyword>
<evidence type="ECO:0000256" key="18">
    <source>
        <dbReference type="SAM" id="SignalP"/>
    </source>
</evidence>
<feature type="binding site" evidence="15">
    <location>
        <position position="384"/>
    </location>
    <ligand>
        <name>ATP</name>
        <dbReference type="ChEBI" id="CHEBI:30616"/>
    </ligand>
</feature>
<keyword evidence="14" id="KW-0325">Glycoprotein</keyword>
<dbReference type="SMART" id="SM00220">
    <property type="entry name" value="S_TKc"/>
    <property type="match status" value="1"/>
</dbReference>
<accession>A0A8J5W531</accession>
<evidence type="ECO:0000256" key="10">
    <source>
        <dbReference type="ARBA" id="ARBA00022840"/>
    </source>
</evidence>
<dbReference type="PANTHER" id="PTHR27002:SF911">
    <property type="entry name" value="OS07G0538700 PROTEIN"/>
    <property type="match status" value="1"/>
</dbReference>
<dbReference type="EMBL" id="JAAALK010000282">
    <property type="protein sequence ID" value="KAG8080253.1"/>
    <property type="molecule type" value="Genomic_DNA"/>
</dbReference>
<feature type="domain" description="Gnk2-homologous" evidence="20">
    <location>
        <begin position="28"/>
        <end position="132"/>
    </location>
</feature>
<dbReference type="Proteomes" id="UP000729402">
    <property type="component" value="Unassembled WGS sequence"/>
</dbReference>
<dbReference type="PROSITE" id="PS51473">
    <property type="entry name" value="GNK2"/>
    <property type="match status" value="2"/>
</dbReference>
<keyword evidence="22" id="KW-1185">Reference proteome</keyword>
<evidence type="ECO:0000259" key="19">
    <source>
        <dbReference type="PROSITE" id="PS50011"/>
    </source>
</evidence>
<evidence type="ECO:0000256" key="4">
    <source>
        <dbReference type="ARBA" id="ARBA00022679"/>
    </source>
</evidence>
<dbReference type="GO" id="GO:0005524">
    <property type="term" value="F:ATP binding"/>
    <property type="evidence" value="ECO:0007669"/>
    <property type="project" value="UniProtKB-UniRule"/>
</dbReference>
<dbReference type="GO" id="GO:0004674">
    <property type="term" value="F:protein serine/threonine kinase activity"/>
    <property type="evidence" value="ECO:0007669"/>
    <property type="project" value="UniProtKB-KW"/>
</dbReference>
<dbReference type="PROSITE" id="PS50011">
    <property type="entry name" value="PROTEIN_KINASE_DOM"/>
    <property type="match status" value="1"/>
</dbReference>
<evidence type="ECO:0000256" key="2">
    <source>
        <dbReference type="ARBA" id="ARBA00022527"/>
    </source>
</evidence>
<reference evidence="21" key="1">
    <citation type="journal article" date="2021" name="bioRxiv">
        <title>Whole Genome Assembly and Annotation of Northern Wild Rice, Zizania palustris L., Supports a Whole Genome Duplication in the Zizania Genus.</title>
        <authorList>
            <person name="Haas M."/>
            <person name="Kono T."/>
            <person name="Macchietto M."/>
            <person name="Millas R."/>
            <person name="McGilp L."/>
            <person name="Shao M."/>
            <person name="Duquette J."/>
            <person name="Hirsch C.N."/>
            <person name="Kimball J."/>
        </authorList>
    </citation>
    <scope>NUCLEOTIDE SEQUENCE</scope>
    <source>
        <tissue evidence="21">Fresh leaf tissue</tissue>
    </source>
</reference>
<dbReference type="GO" id="GO:0005886">
    <property type="term" value="C:plasma membrane"/>
    <property type="evidence" value="ECO:0007669"/>
    <property type="project" value="TreeGrafter"/>
</dbReference>
<keyword evidence="10 15" id="KW-0067">ATP-binding</keyword>
<dbReference type="Pfam" id="PF01657">
    <property type="entry name" value="Stress-antifung"/>
    <property type="match status" value="2"/>
</dbReference>
<evidence type="ECO:0000256" key="8">
    <source>
        <dbReference type="ARBA" id="ARBA00022741"/>
    </source>
</evidence>
<evidence type="ECO:0000256" key="11">
    <source>
        <dbReference type="ARBA" id="ARBA00022989"/>
    </source>
</evidence>
<evidence type="ECO:0000256" key="9">
    <source>
        <dbReference type="ARBA" id="ARBA00022777"/>
    </source>
</evidence>
<keyword evidence="5 17" id="KW-0812">Transmembrane</keyword>
<comment type="subcellular location">
    <subcellularLocation>
        <location evidence="1">Membrane</location>
        <topology evidence="1">Single-pass membrane protein</topology>
    </subcellularLocation>
</comment>
<evidence type="ECO:0000256" key="16">
    <source>
        <dbReference type="SAM" id="MobiDB-lite"/>
    </source>
</evidence>
<feature type="signal peptide" evidence="18">
    <location>
        <begin position="1"/>
        <end position="25"/>
    </location>
</feature>
<organism evidence="21 22">
    <name type="scientific">Zizania palustris</name>
    <name type="common">Northern wild rice</name>
    <dbReference type="NCBI Taxonomy" id="103762"/>
    <lineage>
        <taxon>Eukaryota</taxon>
        <taxon>Viridiplantae</taxon>
        <taxon>Streptophyta</taxon>
        <taxon>Embryophyta</taxon>
        <taxon>Tracheophyta</taxon>
        <taxon>Spermatophyta</taxon>
        <taxon>Magnoliopsida</taxon>
        <taxon>Liliopsida</taxon>
        <taxon>Poales</taxon>
        <taxon>Poaceae</taxon>
        <taxon>BOP clade</taxon>
        <taxon>Oryzoideae</taxon>
        <taxon>Oryzeae</taxon>
        <taxon>Zizaniinae</taxon>
        <taxon>Zizania</taxon>
    </lineage>
</organism>
<feature type="domain" description="Protein kinase" evidence="19">
    <location>
        <begin position="355"/>
        <end position="639"/>
    </location>
</feature>
<dbReference type="CDD" id="cd14066">
    <property type="entry name" value="STKc_IRAK"/>
    <property type="match status" value="1"/>
</dbReference>
<feature type="chain" id="PRO_5035145138" evidence="18">
    <location>
        <begin position="26"/>
        <end position="680"/>
    </location>
</feature>
<evidence type="ECO:0000256" key="13">
    <source>
        <dbReference type="ARBA" id="ARBA00023170"/>
    </source>
</evidence>
<evidence type="ECO:0000256" key="1">
    <source>
        <dbReference type="ARBA" id="ARBA00004167"/>
    </source>
</evidence>
<dbReference type="AlphaFoldDB" id="A0A8J5W531"/>
<keyword evidence="11 17" id="KW-1133">Transmembrane helix</keyword>
<keyword evidence="12 17" id="KW-0472">Membrane</keyword>
<dbReference type="PANTHER" id="PTHR27002">
    <property type="entry name" value="RECEPTOR-LIKE SERINE/THREONINE-PROTEIN KINASE SD1-8"/>
    <property type="match status" value="1"/>
</dbReference>
<protein>
    <submittedName>
        <fullName evidence="21">Uncharacterized protein</fullName>
    </submittedName>
</protein>
<evidence type="ECO:0000256" key="12">
    <source>
        <dbReference type="ARBA" id="ARBA00023136"/>
    </source>
</evidence>
<sequence>MLAGYGIVAVVVVVPFLLLLPLATGDDYIEPEDANTAGTYAVNSTFEANLDSLAAALTANASATPAGFATGTAGTAPDKVFAMALCRGDTNASSCGACARAAFVAGKQSNPGNKGVAVYKDACTIRYSGRQQFMNFIRQEQWQVSQIIWNIQRAATSVSGPAAGWFNASVTKILTALVEQAADAAGNSTTKKYFATGEEDFVPKIYGLAQCLPDLVKEQCHECLKSLHNSANLYMRDSLPKWIVTRSLWCSLWYSVRKFYDGRSMLQLSAPPPPPPADTPVVTKPGEEKKKNTTAGLSVGLASSVVVLLILSVFAFIRFKRRTKTVEIEHPLRKITRAQCTIFDLPTLQEATEDFSMNNKLGEGGFGTVYKGVLSDGQEIAVKKLLGRAGHGLDQLHNEVLLLAELQHKNLVRLQGFCLHREETLLVYEYIKNGSLDNLLFDTSSGNALNWKQHYNIILGIAKGIVYLHEDSALRIIHRDLKANNILLDEDMDPKIADFGLARLLGEGHTQTRTARVVGTFGYMPPEYLARGSVSTKIDIFSFGVLVLEIVTRRSNCRPEDHDSVNLLSDVWNCWTKGTVSQMIDQSLDEYSQSQARRCIHIGLLCVQPDPDDRPHISSVIFMLTRENMDLQQPSQPAFYFGRESAPSSPSWGQRSYVYDRSGVPGVSANGVTLTEIYPR</sequence>
<evidence type="ECO:0000256" key="15">
    <source>
        <dbReference type="PROSITE-ProRule" id="PRU10141"/>
    </source>
</evidence>
<dbReference type="PROSITE" id="PS00107">
    <property type="entry name" value="PROTEIN_KINASE_ATP"/>
    <property type="match status" value="1"/>
</dbReference>
<feature type="domain" description="Gnk2-homologous" evidence="20">
    <location>
        <begin position="146"/>
        <end position="259"/>
    </location>
</feature>
<dbReference type="InterPro" id="IPR002902">
    <property type="entry name" value="GNK2"/>
</dbReference>
<dbReference type="FunFam" id="1.10.510.10:FF:000343">
    <property type="entry name" value="Cysteine-rich receptor-like protein kinase 28"/>
    <property type="match status" value="1"/>
</dbReference>
<evidence type="ECO:0000256" key="7">
    <source>
        <dbReference type="ARBA" id="ARBA00022737"/>
    </source>
</evidence>
<evidence type="ECO:0000313" key="22">
    <source>
        <dbReference type="Proteomes" id="UP000729402"/>
    </source>
</evidence>
<dbReference type="PROSITE" id="PS00108">
    <property type="entry name" value="PROTEIN_KINASE_ST"/>
    <property type="match status" value="1"/>
</dbReference>
<evidence type="ECO:0000256" key="5">
    <source>
        <dbReference type="ARBA" id="ARBA00022692"/>
    </source>
</evidence>
<keyword evidence="4" id="KW-0808">Transferase</keyword>
<keyword evidence="13" id="KW-0675">Receptor</keyword>
<evidence type="ECO:0000256" key="3">
    <source>
        <dbReference type="ARBA" id="ARBA00022553"/>
    </source>
</evidence>
<evidence type="ECO:0000313" key="21">
    <source>
        <dbReference type="EMBL" id="KAG8080253.1"/>
    </source>
</evidence>
<name>A0A8J5W531_ZIZPA</name>
<keyword evidence="2" id="KW-0723">Serine/threonine-protein kinase</keyword>
<gene>
    <name evidence="21" type="ORF">GUJ93_ZPchr0007g3287</name>
</gene>